<feature type="region of interest" description="Disordered" evidence="1">
    <location>
        <begin position="1217"/>
        <end position="1260"/>
    </location>
</feature>
<dbReference type="Proteomes" id="UP000747399">
    <property type="component" value="Unassembled WGS sequence"/>
</dbReference>
<name>A0A8J4BBZ0_9CHLO</name>
<keyword evidence="3" id="KW-1185">Reference proteome</keyword>
<feature type="compositionally biased region" description="Low complexity" evidence="1">
    <location>
        <begin position="960"/>
        <end position="973"/>
    </location>
</feature>
<feature type="compositionally biased region" description="Pro residues" evidence="1">
    <location>
        <begin position="1233"/>
        <end position="1244"/>
    </location>
</feature>
<feature type="compositionally biased region" description="Low complexity" evidence="1">
    <location>
        <begin position="924"/>
        <end position="934"/>
    </location>
</feature>
<organism evidence="2 3">
    <name type="scientific">Volvox africanus</name>
    <dbReference type="NCBI Taxonomy" id="51714"/>
    <lineage>
        <taxon>Eukaryota</taxon>
        <taxon>Viridiplantae</taxon>
        <taxon>Chlorophyta</taxon>
        <taxon>core chlorophytes</taxon>
        <taxon>Chlorophyceae</taxon>
        <taxon>CS clade</taxon>
        <taxon>Chlamydomonadales</taxon>
        <taxon>Volvocaceae</taxon>
        <taxon>Volvox</taxon>
    </lineage>
</organism>
<proteinExistence type="predicted"/>
<protein>
    <submittedName>
        <fullName evidence="2">Uncharacterized protein</fullName>
    </submittedName>
</protein>
<evidence type="ECO:0000313" key="3">
    <source>
        <dbReference type="Proteomes" id="UP000747399"/>
    </source>
</evidence>
<dbReference type="InterPro" id="IPR036770">
    <property type="entry name" value="Ankyrin_rpt-contain_sf"/>
</dbReference>
<feature type="region of interest" description="Disordered" evidence="1">
    <location>
        <begin position="413"/>
        <end position="459"/>
    </location>
</feature>
<feature type="compositionally biased region" description="Pro residues" evidence="1">
    <location>
        <begin position="1132"/>
        <end position="1149"/>
    </location>
</feature>
<accession>A0A8J4BBZ0</accession>
<dbReference type="EMBL" id="BNCO01000032">
    <property type="protein sequence ID" value="GIL58760.1"/>
    <property type="molecule type" value="Genomic_DNA"/>
</dbReference>
<feature type="compositionally biased region" description="Polar residues" evidence="1">
    <location>
        <begin position="1245"/>
        <end position="1260"/>
    </location>
</feature>
<evidence type="ECO:0000313" key="2">
    <source>
        <dbReference type="EMBL" id="GIL58760.1"/>
    </source>
</evidence>
<dbReference type="SUPFAM" id="SSF48403">
    <property type="entry name" value="Ankyrin repeat"/>
    <property type="match status" value="1"/>
</dbReference>
<feature type="compositionally biased region" description="Polar residues" evidence="1">
    <location>
        <begin position="438"/>
        <end position="453"/>
    </location>
</feature>
<feature type="region of interest" description="Disordered" evidence="1">
    <location>
        <begin position="924"/>
        <end position="1013"/>
    </location>
</feature>
<feature type="region of interest" description="Disordered" evidence="1">
    <location>
        <begin position="319"/>
        <end position="341"/>
    </location>
</feature>
<feature type="region of interest" description="Disordered" evidence="1">
    <location>
        <begin position="174"/>
        <end position="197"/>
    </location>
</feature>
<feature type="compositionally biased region" description="Polar residues" evidence="1">
    <location>
        <begin position="865"/>
        <end position="874"/>
    </location>
</feature>
<dbReference type="Gene3D" id="1.25.40.20">
    <property type="entry name" value="Ankyrin repeat-containing domain"/>
    <property type="match status" value="1"/>
</dbReference>
<reference evidence="2" key="1">
    <citation type="journal article" date="2021" name="Proc. Natl. Acad. Sci. U.S.A.">
        <title>Three genomes in the algal genus Volvox reveal the fate of a haploid sex-determining region after a transition to homothallism.</title>
        <authorList>
            <person name="Yamamoto K."/>
            <person name="Hamaji T."/>
            <person name="Kawai-Toyooka H."/>
            <person name="Matsuzaki R."/>
            <person name="Takahashi F."/>
            <person name="Nishimura Y."/>
            <person name="Kawachi M."/>
            <person name="Noguchi H."/>
            <person name="Minakuchi Y."/>
            <person name="Umen J.G."/>
            <person name="Toyoda A."/>
            <person name="Nozaki H."/>
        </authorList>
    </citation>
    <scope>NUCLEOTIDE SEQUENCE</scope>
    <source>
        <strain evidence="2">NIES-3780</strain>
    </source>
</reference>
<feature type="region of interest" description="Disordered" evidence="1">
    <location>
        <begin position="859"/>
        <end position="886"/>
    </location>
</feature>
<feature type="region of interest" description="Disordered" evidence="1">
    <location>
        <begin position="1044"/>
        <end position="1151"/>
    </location>
</feature>
<feature type="region of interest" description="Disordered" evidence="1">
    <location>
        <begin position="249"/>
        <end position="271"/>
    </location>
</feature>
<comment type="caution">
    <text evidence="2">The sequence shown here is derived from an EMBL/GenBank/DDBJ whole genome shotgun (WGS) entry which is preliminary data.</text>
</comment>
<feature type="compositionally biased region" description="Polar residues" evidence="1">
    <location>
        <begin position="1112"/>
        <end position="1121"/>
    </location>
</feature>
<dbReference type="PANTHER" id="PTHR24216">
    <property type="entry name" value="PAXILLIN-RELATED"/>
    <property type="match status" value="1"/>
</dbReference>
<sequence>MVPSESQTFALESVQLQACRNDQGMKSGAAGRDDSSSIFLSSSDNAQSVEALVAVPIQSNAPEGFDSEVSPVYNAGRNHALPNPELIGQISYSHYGNTEPLQQRHSEAATRGRPLPTPGPFLWRLFPRCLRATTEEVCIAAEATLNVAPSECRVTVIKDGIKLPVRVDFLNDRQAAGDDNDQASRHSRGPGSSRGAMQAIAAWQRRAGRDHVNQVLRSHRPDSELVLIWVTPGTSPGLMLIELHAPQPVSSSSGGGGAYSGSSGSVQAHPAAASTGALESAWHSPAAAAAAGPVRGIREVMAAVVCWPNVQEASAASATNLGGHGSRTPVSGLDAGGQQSMGLTASLNRNRVFGLSVPGPMQRGRSDHPWPPLDGVGAMRSSGALTVVVVPDAGMEEEICALLAVQHQQLPLPVTSSGPEEALGEDPAAQLSHEDQEQQAASASRAGPSQTGMPQLRGDVGGAAVGAVLGEGMTANGYLAEIDEDKDDARARERFLWDLGAWLDASVRRAASRQTSAWTAETIAANAAAAAASHTASRRTLLQTHRGYDQAHQHLQHRHTQQPPRRALDDLQPVSEIEPIGEAHYDTAVQGTRAAFRTEAWGPSLRTGGRSIAVPEEQQPMPRTALELLGFACSRGWAATSTNVILGLMDMGHSMQTINTAVQGAHGWSALHLAMASGSAELVAMTSLWRSYGRYGDGPSVQEEWRTMLATPGPGGLTPLHLAAVLPPPAIAAMDLLSTLPAETLTTWFGEAACDGCTPAHYASRAGNIHLNEHALLCLATGTAALDLGTAEGLQEVLPYLNELQVDMSTVTCSDSADFDGGTQEVPSICHRSGGGGAVAAGASGASLLNPNTLASPLPSPAVSGATTFESASEGSLKPPESQVKARTDPALLNTHAGPLVTAAGGAIIAPASTPTAATAAAATGSSSSSSAGGRDTPAQSIAGAAQPPAAEVSLSARDSVTSTSSTNAASHSTGGGLRSAMRSLDEDSAAYTLSSSAKPEAASPAKNTSSRSLRRSLPLLWGCFQCLGGRATVDEYDSNAHRHGSGGGIGLAAPRRSRTPTPPTLTSTAAESVASAPSWSPHGPSTLAPSTIREGTEQELQPRGPTDQERCNSISSSQNVAAAAATEPQSLPQPQPQLLPPQPLPPPELQQLTSVVDTPPTVSCSTLAPNDDQGTSCLCGRINARETAGPSIVMSGVENSTCNNLTRSDVQPNQMHFGALGPGLGEPYFTRPQPPAHEPPPPLSRTTDPTFWSPEPWNSQRRAWQEPVSVIAELLDRVSPATSNFGSLCNTSPSWSTPCSQQPASGSRNRCSLSVAQQLTPAGPAAAGPASPLASIDIEMARHVAVKIVAMAAAAARNITASAPADPQTQPSTEEVGAVGAGASAHSNIVADAVAAAAGEALVKSAPAAIGDRRLMELINPLCGLVLVRQALEHRERVRNQLMRAMQRMQMMRPGCQVLHGRQAEQVPLQRLALEVRSSSHHDGIGAGFEWVLQQQQQQQQQQQRMVQMSSDRGPGSIAIASRPMGNLRALADALASPLQPVPQQSHHHPAQPADADRLALIDRHLCLPRLASGATARDNWHSQAAAATAVIMRGDGNALLVSTSTAASADNATVMEVAARQTRGANNEVGSGDNVRTASSRQTFVQAQCCPCS</sequence>
<evidence type="ECO:0000256" key="1">
    <source>
        <dbReference type="SAM" id="MobiDB-lite"/>
    </source>
</evidence>
<feature type="compositionally biased region" description="Low complexity" evidence="1">
    <location>
        <begin position="995"/>
        <end position="1013"/>
    </location>
</feature>
<gene>
    <name evidence="2" type="ORF">Vafri_13758</name>
</gene>